<dbReference type="Gene3D" id="1.10.287.130">
    <property type="match status" value="1"/>
</dbReference>
<dbReference type="InterPro" id="IPR003661">
    <property type="entry name" value="HisK_dim/P_dom"/>
</dbReference>
<proteinExistence type="predicted"/>
<feature type="domain" description="PAS" evidence="14">
    <location>
        <begin position="573"/>
        <end position="646"/>
    </location>
</feature>
<dbReference type="CDD" id="cd16922">
    <property type="entry name" value="HATPase_EvgS-ArcB-TorS-like"/>
    <property type="match status" value="1"/>
</dbReference>
<dbReference type="RefSeq" id="WP_226748428.1">
    <property type="nucleotide sequence ID" value="NZ_JAJATZ010000004.1"/>
</dbReference>
<dbReference type="InterPro" id="IPR036097">
    <property type="entry name" value="HisK_dim/P_sf"/>
</dbReference>
<dbReference type="SUPFAM" id="SSF52172">
    <property type="entry name" value="CheY-like"/>
    <property type="match status" value="1"/>
</dbReference>
<dbReference type="SUPFAM" id="SSF55874">
    <property type="entry name" value="ATPase domain of HSP90 chaperone/DNA topoisomerase II/histidine kinase"/>
    <property type="match status" value="1"/>
</dbReference>
<evidence type="ECO:0000256" key="6">
    <source>
        <dbReference type="ARBA" id="ARBA00022692"/>
    </source>
</evidence>
<dbReference type="Pfam" id="PF13426">
    <property type="entry name" value="PAS_9"/>
    <property type="match status" value="1"/>
</dbReference>
<keyword evidence="18" id="KW-1185">Reference proteome</keyword>
<evidence type="ECO:0000256" key="9">
    <source>
        <dbReference type="ARBA" id="ARBA00023136"/>
    </source>
</evidence>
<gene>
    <name evidence="17" type="ORF">LGQ03_11000</name>
</gene>
<dbReference type="Proteomes" id="UP001138961">
    <property type="component" value="Unassembled WGS sequence"/>
</dbReference>
<organism evidence="17 18">
    <name type="scientific">Loktanella gaetbuli</name>
    <dbReference type="NCBI Taxonomy" id="2881335"/>
    <lineage>
        <taxon>Bacteria</taxon>
        <taxon>Pseudomonadati</taxon>
        <taxon>Pseudomonadota</taxon>
        <taxon>Alphaproteobacteria</taxon>
        <taxon>Rhodobacterales</taxon>
        <taxon>Roseobacteraceae</taxon>
        <taxon>Loktanella</taxon>
    </lineage>
</organism>
<dbReference type="PROSITE" id="PS50113">
    <property type="entry name" value="PAC"/>
    <property type="match status" value="2"/>
</dbReference>
<evidence type="ECO:0000256" key="1">
    <source>
        <dbReference type="ARBA" id="ARBA00000085"/>
    </source>
</evidence>
<evidence type="ECO:0000259" key="15">
    <source>
        <dbReference type="PROSITE" id="PS50113"/>
    </source>
</evidence>
<sequence length="1045" mass="115195">MQTSIRQLAIPVTIALTIFTTWLTYDLASKRTATAFESITADSETAILQRLAAVALALDGVAGLLNASDDVTQQDWVDYVNSLDISRNLPAVSGIGLIQPVNRDNLTEFLNAARQDNVGELVIHPIRERSEKMVIRHIEPYEPNAKARGLDIAFEVNRYTAAVNARNHGMTKLTGPLVLVQGGNDQVGFLMLRPRYAVGMPRETLMERRAAFVDWVYAPIFAENLLTGLTAGQDQMFNITIYDSADPDTPIFGQHASEEAAYSRSASLRVFGRQWNIVWASTPQFSQAQGHHVAWLVLAGGAFITLLLIGYVSAITKSEILANRQIISNEDRNRAIVDNAVFGVLVLNQQGRIISANTAAKALLGMNDDTLEGQRLRDLLTTQGLTNDWTFAEATYALHGGQTLYLELQRNTWRAANGEIRHTVILRDVTAQTESAEKLRKTEARWNLALSGADIGVFDVNLVTQTSIVSDTWRRLMEIDSDVPMDQVQHIFKSRIHPDDIDQLEAADRDCIAGLTPRSISEFRVKFDDGTWRYMKSDAVVVERDAEGNALRLIGAQTDIQAQRDLQDALQASEERIRLAQAHAPVSMVIIDGDGSLTDPNGAMASLTGRSRAELSQMQLSDLFGPAEGAEIVRAVINLQGCTEKTYRGEHKITQPNGEIRWGVVKVSWAPDPNARTDLFVMQISDVTQEKEAARIKSEFVATVSHELRTPLTSIKGALGLMAKAGPNAPPRLLDIAQSNVDRLIYLVNDILDLEKIGAGKLDFDIRPQVGVLMAQQAIEQNAPYAERHGVSLRVQDDTRGAMVQADVDRVLQVLTNLLSNACKYAPLGSQVVLGLSRRGSDLRFSVTDLGPGVPDSFRAHIFKPFSQADSSDTRTKGGTGLGLNISRQIVESMGGQIGFDSMPGRTEFWFTCPIADGLAPADIQIVRPKNNVRKRILHLEDDKDFAEILKLSLQDFADVQVVQSLAEVRKAMFDGLFDTVIIDWELKDGDAAEVVDALVDAQPQARFVVLSSHDRQHIDTRISLSLTKSRKCVEQVVMQLRDVA</sequence>
<evidence type="ECO:0000256" key="5">
    <source>
        <dbReference type="ARBA" id="ARBA00022679"/>
    </source>
</evidence>
<dbReference type="PANTHER" id="PTHR43047">
    <property type="entry name" value="TWO-COMPONENT HISTIDINE PROTEIN KINASE"/>
    <property type="match status" value="1"/>
</dbReference>
<evidence type="ECO:0000256" key="11">
    <source>
        <dbReference type="SAM" id="Phobius"/>
    </source>
</evidence>
<dbReference type="EC" id="2.7.13.3" evidence="3"/>
<dbReference type="InterPro" id="IPR005467">
    <property type="entry name" value="His_kinase_dom"/>
</dbReference>
<dbReference type="SMART" id="SM00387">
    <property type="entry name" value="HATPase_c"/>
    <property type="match status" value="1"/>
</dbReference>
<evidence type="ECO:0000259" key="12">
    <source>
        <dbReference type="PROSITE" id="PS50109"/>
    </source>
</evidence>
<dbReference type="Pfam" id="PF03924">
    <property type="entry name" value="CHASE"/>
    <property type="match status" value="1"/>
</dbReference>
<dbReference type="CDD" id="cd00130">
    <property type="entry name" value="PAS"/>
    <property type="match status" value="3"/>
</dbReference>
<dbReference type="Gene3D" id="3.30.450.20">
    <property type="entry name" value="PAS domain"/>
    <property type="match status" value="3"/>
</dbReference>
<reference evidence="17" key="1">
    <citation type="submission" date="2021-10" db="EMBL/GenBank/DDBJ databases">
        <title>Loktanella gaetbuli sp. nov., isolated from a tidal flat.</title>
        <authorList>
            <person name="Park S."/>
            <person name="Yoon J.-H."/>
        </authorList>
    </citation>
    <scope>NUCLEOTIDE SEQUENCE</scope>
    <source>
        <strain evidence="17">TSTF-M6</strain>
    </source>
</reference>
<keyword evidence="6 11" id="KW-0812">Transmembrane</keyword>
<dbReference type="InterPro" id="IPR042240">
    <property type="entry name" value="CHASE_sf"/>
</dbReference>
<comment type="caution">
    <text evidence="17">The sequence shown here is derived from an EMBL/GenBank/DDBJ whole genome shotgun (WGS) entry which is preliminary data.</text>
</comment>
<evidence type="ECO:0000256" key="4">
    <source>
        <dbReference type="ARBA" id="ARBA00022553"/>
    </source>
</evidence>
<dbReference type="EMBL" id="JAJATZ010000004">
    <property type="protein sequence ID" value="MCB5199767.1"/>
    <property type="molecule type" value="Genomic_DNA"/>
</dbReference>
<feature type="domain" description="Response regulatory" evidence="13">
    <location>
        <begin position="936"/>
        <end position="1045"/>
    </location>
</feature>
<feature type="domain" description="PAC" evidence="15">
    <location>
        <begin position="647"/>
        <end position="699"/>
    </location>
</feature>
<comment type="catalytic activity">
    <reaction evidence="1">
        <text>ATP + protein L-histidine = ADP + protein N-phospho-L-histidine.</text>
        <dbReference type="EC" id="2.7.13.3"/>
    </reaction>
</comment>
<dbReference type="InterPro" id="IPR011006">
    <property type="entry name" value="CheY-like_superfamily"/>
</dbReference>
<dbReference type="InterPro" id="IPR000014">
    <property type="entry name" value="PAS"/>
</dbReference>
<dbReference type="InterPro" id="IPR013655">
    <property type="entry name" value="PAS_fold_3"/>
</dbReference>
<keyword evidence="7" id="KW-0418">Kinase</keyword>
<dbReference type="InterPro" id="IPR006189">
    <property type="entry name" value="CHASE_dom"/>
</dbReference>
<feature type="transmembrane region" description="Helical" evidence="11">
    <location>
        <begin position="293"/>
        <end position="314"/>
    </location>
</feature>
<dbReference type="Pfam" id="PF02518">
    <property type="entry name" value="HATPase_c"/>
    <property type="match status" value="1"/>
</dbReference>
<dbReference type="PROSITE" id="PS50110">
    <property type="entry name" value="RESPONSE_REGULATORY"/>
    <property type="match status" value="1"/>
</dbReference>
<dbReference type="CDD" id="cd00082">
    <property type="entry name" value="HisKA"/>
    <property type="match status" value="1"/>
</dbReference>
<keyword evidence="5" id="KW-0808">Transferase</keyword>
<dbReference type="NCBIfam" id="TIGR00229">
    <property type="entry name" value="sensory_box"/>
    <property type="match status" value="2"/>
</dbReference>
<dbReference type="PROSITE" id="PS50109">
    <property type="entry name" value="HIS_KIN"/>
    <property type="match status" value="1"/>
</dbReference>
<feature type="domain" description="PAS" evidence="14">
    <location>
        <begin position="329"/>
        <end position="380"/>
    </location>
</feature>
<keyword evidence="9 11" id="KW-0472">Membrane</keyword>
<dbReference type="Gene3D" id="3.30.450.350">
    <property type="entry name" value="CHASE domain"/>
    <property type="match status" value="1"/>
</dbReference>
<dbReference type="Pfam" id="PF00512">
    <property type="entry name" value="HisKA"/>
    <property type="match status" value="1"/>
</dbReference>
<dbReference type="InterPro" id="IPR000700">
    <property type="entry name" value="PAS-assoc_C"/>
</dbReference>
<dbReference type="Gene3D" id="3.40.50.2300">
    <property type="match status" value="1"/>
</dbReference>
<evidence type="ECO:0000256" key="2">
    <source>
        <dbReference type="ARBA" id="ARBA00004370"/>
    </source>
</evidence>
<feature type="modified residue" description="4-aspartylphosphate" evidence="10">
    <location>
        <position position="984"/>
    </location>
</feature>
<dbReference type="SMART" id="SM00086">
    <property type="entry name" value="PAC"/>
    <property type="match status" value="3"/>
</dbReference>
<protein>
    <recommendedName>
        <fullName evidence="3">histidine kinase</fullName>
        <ecNumber evidence="3">2.7.13.3</ecNumber>
    </recommendedName>
</protein>
<dbReference type="PROSITE" id="PS50839">
    <property type="entry name" value="CHASE"/>
    <property type="match status" value="1"/>
</dbReference>
<feature type="domain" description="Histidine kinase" evidence="12">
    <location>
        <begin position="703"/>
        <end position="917"/>
    </location>
</feature>
<dbReference type="Gene3D" id="3.30.565.10">
    <property type="entry name" value="Histidine kinase-like ATPase, C-terminal domain"/>
    <property type="match status" value="1"/>
</dbReference>
<feature type="domain" description="CHASE" evidence="16">
    <location>
        <begin position="67"/>
        <end position="229"/>
    </location>
</feature>
<dbReference type="InterPro" id="IPR004358">
    <property type="entry name" value="Sig_transdc_His_kin-like_C"/>
</dbReference>
<evidence type="ECO:0000256" key="7">
    <source>
        <dbReference type="ARBA" id="ARBA00022777"/>
    </source>
</evidence>
<evidence type="ECO:0000313" key="17">
    <source>
        <dbReference type="EMBL" id="MCB5199767.1"/>
    </source>
</evidence>
<feature type="domain" description="PAC" evidence="15">
    <location>
        <begin position="519"/>
        <end position="572"/>
    </location>
</feature>
<name>A0ABS8BVL1_9RHOB</name>
<dbReference type="SMART" id="SM00388">
    <property type="entry name" value="HisKA"/>
    <property type="match status" value="1"/>
</dbReference>
<dbReference type="InterPro" id="IPR001789">
    <property type="entry name" value="Sig_transdc_resp-reg_receiver"/>
</dbReference>
<accession>A0ABS8BVL1</accession>
<keyword evidence="8 11" id="KW-1133">Transmembrane helix</keyword>
<dbReference type="PRINTS" id="PR00344">
    <property type="entry name" value="BCTRLSENSOR"/>
</dbReference>
<evidence type="ECO:0000256" key="8">
    <source>
        <dbReference type="ARBA" id="ARBA00022989"/>
    </source>
</evidence>
<dbReference type="Pfam" id="PF08447">
    <property type="entry name" value="PAS_3"/>
    <property type="match status" value="1"/>
</dbReference>
<evidence type="ECO:0000259" key="14">
    <source>
        <dbReference type="PROSITE" id="PS50112"/>
    </source>
</evidence>
<dbReference type="SUPFAM" id="SSF47384">
    <property type="entry name" value="Homodimeric domain of signal transducing histidine kinase"/>
    <property type="match status" value="1"/>
</dbReference>
<dbReference type="PROSITE" id="PS50112">
    <property type="entry name" value="PAS"/>
    <property type="match status" value="2"/>
</dbReference>
<evidence type="ECO:0000256" key="3">
    <source>
        <dbReference type="ARBA" id="ARBA00012438"/>
    </source>
</evidence>
<dbReference type="SMART" id="SM01079">
    <property type="entry name" value="CHASE"/>
    <property type="match status" value="1"/>
</dbReference>
<dbReference type="SUPFAM" id="SSF55785">
    <property type="entry name" value="PYP-like sensor domain (PAS domain)"/>
    <property type="match status" value="3"/>
</dbReference>
<evidence type="ECO:0000259" key="16">
    <source>
        <dbReference type="PROSITE" id="PS50839"/>
    </source>
</evidence>
<dbReference type="PANTHER" id="PTHR43047:SF72">
    <property type="entry name" value="OSMOSENSING HISTIDINE PROTEIN KINASE SLN1"/>
    <property type="match status" value="1"/>
</dbReference>
<dbReference type="InterPro" id="IPR001610">
    <property type="entry name" value="PAC"/>
</dbReference>
<evidence type="ECO:0000259" key="13">
    <source>
        <dbReference type="PROSITE" id="PS50110"/>
    </source>
</evidence>
<dbReference type="InterPro" id="IPR036890">
    <property type="entry name" value="HATPase_C_sf"/>
</dbReference>
<keyword evidence="4 10" id="KW-0597">Phosphoprotein</keyword>
<evidence type="ECO:0000256" key="10">
    <source>
        <dbReference type="PROSITE-ProRule" id="PRU00169"/>
    </source>
</evidence>
<dbReference type="InterPro" id="IPR035965">
    <property type="entry name" value="PAS-like_dom_sf"/>
</dbReference>
<dbReference type="InterPro" id="IPR013656">
    <property type="entry name" value="PAS_4"/>
</dbReference>
<comment type="subcellular location">
    <subcellularLocation>
        <location evidence="2">Membrane</location>
    </subcellularLocation>
</comment>
<dbReference type="InterPro" id="IPR003594">
    <property type="entry name" value="HATPase_dom"/>
</dbReference>
<dbReference type="SMART" id="SM00091">
    <property type="entry name" value="PAS"/>
    <property type="match status" value="3"/>
</dbReference>
<evidence type="ECO:0000313" key="18">
    <source>
        <dbReference type="Proteomes" id="UP001138961"/>
    </source>
</evidence>
<dbReference type="Pfam" id="PF08448">
    <property type="entry name" value="PAS_4"/>
    <property type="match status" value="1"/>
</dbReference>